<evidence type="ECO:0000313" key="1">
    <source>
        <dbReference type="EMBL" id="KAG7389898.1"/>
    </source>
</evidence>
<dbReference type="Proteomes" id="UP000693981">
    <property type="component" value="Unassembled WGS sequence"/>
</dbReference>
<organism evidence="1 2">
    <name type="scientific">Phytophthora boehmeriae</name>
    <dbReference type="NCBI Taxonomy" id="109152"/>
    <lineage>
        <taxon>Eukaryota</taxon>
        <taxon>Sar</taxon>
        <taxon>Stramenopiles</taxon>
        <taxon>Oomycota</taxon>
        <taxon>Peronosporomycetes</taxon>
        <taxon>Peronosporales</taxon>
        <taxon>Peronosporaceae</taxon>
        <taxon>Phytophthora</taxon>
    </lineage>
</organism>
<proteinExistence type="predicted"/>
<name>A0A8T1WB01_9STRA</name>
<evidence type="ECO:0000313" key="2">
    <source>
        <dbReference type="Proteomes" id="UP000693981"/>
    </source>
</evidence>
<keyword evidence="2" id="KW-1185">Reference proteome</keyword>
<accession>A0A8T1WB01</accession>
<comment type="caution">
    <text evidence="1">The sequence shown here is derived from an EMBL/GenBank/DDBJ whole genome shotgun (WGS) entry which is preliminary data.</text>
</comment>
<sequence length="187" mass="21301">MSDEEEESDDDFDFDYEQFLLAVQVQKYYYRGFYPRGIFVIWSLLRADCYDLSGCDDYGIPPIVYASKCGSVILLRLLLYYKADINALSKHARELKQSLDDNDDSPSSAWIRVGAGKWRPRDHLQQTELSSGETTATEVETFAADKQGVRELLTSDGKWQVFLGQQMQLSPAKSSVSQGHLTIEDFE</sequence>
<dbReference type="AlphaFoldDB" id="A0A8T1WB01"/>
<dbReference type="EMBL" id="JAGDFL010000397">
    <property type="protein sequence ID" value="KAG7389898.1"/>
    <property type="molecule type" value="Genomic_DNA"/>
</dbReference>
<gene>
    <name evidence="1" type="ORF">PHYBOEH_007203</name>
</gene>
<protein>
    <submittedName>
        <fullName evidence="1">Uncharacterized protein</fullName>
    </submittedName>
</protein>
<reference evidence="1" key="1">
    <citation type="submission" date="2021-02" db="EMBL/GenBank/DDBJ databases">
        <authorList>
            <person name="Palmer J.M."/>
        </authorList>
    </citation>
    <scope>NUCLEOTIDE SEQUENCE</scope>
    <source>
        <strain evidence="1">SCRP23</strain>
    </source>
</reference>
<dbReference type="OrthoDB" id="539213at2759"/>